<dbReference type="PANTHER" id="PTHR32494:SF5">
    <property type="entry name" value="ALLANTOATE AMIDOHYDROLASE"/>
    <property type="match status" value="1"/>
</dbReference>
<dbReference type="Gene3D" id="3.40.630.10">
    <property type="entry name" value="Zn peptidases"/>
    <property type="match status" value="1"/>
</dbReference>
<dbReference type="Proteomes" id="UP001549363">
    <property type="component" value="Unassembled WGS sequence"/>
</dbReference>
<dbReference type="CDD" id="cd03884">
    <property type="entry name" value="M20_bAS"/>
    <property type="match status" value="1"/>
</dbReference>
<dbReference type="EC" id="3.5.3.9" evidence="4"/>
<evidence type="ECO:0000256" key="2">
    <source>
        <dbReference type="ARBA" id="ARBA00022801"/>
    </source>
</evidence>
<reference evidence="4 5" key="1">
    <citation type="submission" date="2024-06" db="EMBL/GenBank/DDBJ databases">
        <title>Sorghum-associated microbial communities from plants grown in Nebraska, USA.</title>
        <authorList>
            <person name="Schachtman D."/>
        </authorList>
    </citation>
    <scope>NUCLEOTIDE SEQUENCE [LARGE SCALE GENOMIC DNA]</scope>
    <source>
        <strain evidence="4 5">736</strain>
    </source>
</reference>
<dbReference type="NCBIfam" id="TIGR01879">
    <property type="entry name" value="hydantase"/>
    <property type="match status" value="1"/>
</dbReference>
<dbReference type="InterPro" id="IPR002933">
    <property type="entry name" value="Peptidase_M20"/>
</dbReference>
<dbReference type="InterPro" id="IPR011650">
    <property type="entry name" value="Peptidase_M20_dimer"/>
</dbReference>
<feature type="domain" description="Peptidase M20 dimerisation" evidence="3">
    <location>
        <begin position="207"/>
        <end position="306"/>
    </location>
</feature>
<dbReference type="Pfam" id="PF01546">
    <property type="entry name" value="Peptidase_M20"/>
    <property type="match status" value="1"/>
</dbReference>
<evidence type="ECO:0000256" key="1">
    <source>
        <dbReference type="ARBA" id="ARBA00006153"/>
    </source>
</evidence>
<name>A0ABV2PFL0_9BACI</name>
<proteinExistence type="inferred from homology"/>
<dbReference type="RefSeq" id="WP_107950497.1">
    <property type="nucleotide sequence ID" value="NZ_CP073713.1"/>
</dbReference>
<dbReference type="Gene3D" id="3.30.70.360">
    <property type="match status" value="1"/>
</dbReference>
<dbReference type="EMBL" id="JBEPSB010000002">
    <property type="protein sequence ID" value="MET4559741.1"/>
    <property type="molecule type" value="Genomic_DNA"/>
</dbReference>
<dbReference type="GO" id="GO:0047652">
    <property type="term" value="F:allantoate deiminase activity"/>
    <property type="evidence" value="ECO:0007669"/>
    <property type="project" value="UniProtKB-EC"/>
</dbReference>
<dbReference type="PANTHER" id="PTHR32494">
    <property type="entry name" value="ALLANTOATE DEIMINASE-RELATED"/>
    <property type="match status" value="1"/>
</dbReference>
<evidence type="ECO:0000313" key="5">
    <source>
        <dbReference type="Proteomes" id="UP001549363"/>
    </source>
</evidence>
<dbReference type="PIRSF" id="PIRSF001235">
    <property type="entry name" value="Amidase_carbamoylase"/>
    <property type="match status" value="1"/>
</dbReference>
<accession>A0ABV2PFL0</accession>
<keyword evidence="5" id="KW-1185">Reference proteome</keyword>
<gene>
    <name evidence="4" type="ORF">ABIA69_000884</name>
</gene>
<organism evidence="4 5">
    <name type="scientific">Lysinibacillus parviboronicapiens</name>
    <dbReference type="NCBI Taxonomy" id="436516"/>
    <lineage>
        <taxon>Bacteria</taxon>
        <taxon>Bacillati</taxon>
        <taxon>Bacillota</taxon>
        <taxon>Bacilli</taxon>
        <taxon>Bacillales</taxon>
        <taxon>Bacillaceae</taxon>
        <taxon>Lysinibacillus</taxon>
    </lineage>
</organism>
<dbReference type="SUPFAM" id="SSF53187">
    <property type="entry name" value="Zn-dependent exopeptidases"/>
    <property type="match status" value="1"/>
</dbReference>
<evidence type="ECO:0000313" key="4">
    <source>
        <dbReference type="EMBL" id="MET4559741.1"/>
    </source>
</evidence>
<comment type="similarity">
    <text evidence="1">Belongs to the peptidase M20 family.</text>
</comment>
<dbReference type="NCBIfam" id="NF006771">
    <property type="entry name" value="PRK09290.1-5"/>
    <property type="match status" value="1"/>
</dbReference>
<dbReference type="InterPro" id="IPR017591">
    <property type="entry name" value="Allantoate_amidohydrolase"/>
</dbReference>
<dbReference type="NCBIfam" id="NF006768">
    <property type="entry name" value="PRK09290.1-1"/>
    <property type="match status" value="1"/>
</dbReference>
<dbReference type="NCBIfam" id="TIGR03176">
    <property type="entry name" value="AllC"/>
    <property type="match status" value="1"/>
</dbReference>
<dbReference type="InterPro" id="IPR010158">
    <property type="entry name" value="Amidase_Cbmase"/>
</dbReference>
<evidence type="ECO:0000259" key="3">
    <source>
        <dbReference type="Pfam" id="PF07687"/>
    </source>
</evidence>
<keyword evidence="2 4" id="KW-0378">Hydrolase</keyword>
<sequence>MDIQLTFDALDKKFTSFGGLEQGGITRLLYSQEWNDAIRELEKTFKEEGLEASFDDIGNLSGRLVGSTYPEETILTGSHIDTVVEGGHLDGQFGILSALVAVKYLKEKYGQPLRSLEVLSLAEEEGSRFPYVFWGSKNFFNLAKKSDVDTIEDAEGIKFEDAMRQSGFDYRKTEVVRKDIKAFVEVHIEQGKVLESENKTIGVVNGIVGQKRYTINLKGEANHAGTTPMSLRRDTVVAYSAIVTDLTKRAREIGEPLVLTFGHVVPVPNTVNVVPGEITFSIDCRHIDQQLLHDFATEIEDKIKLVAEANDMTYDIHLWMDEAPTLMDKEIVQIIEQAAKNNVGDRYKVMPSGAGHDSQIFAEYVPTAMIFVPSIGGISHNINEETKIEDLVKGIAVLSDVLYELAYKE</sequence>
<protein>
    <submittedName>
        <fullName evidence="4">Allantoate deiminase</fullName>
        <ecNumber evidence="4">3.5.3.9</ecNumber>
    </submittedName>
</protein>
<comment type="caution">
    <text evidence="4">The sequence shown here is derived from an EMBL/GenBank/DDBJ whole genome shotgun (WGS) entry which is preliminary data.</text>
</comment>
<dbReference type="SUPFAM" id="SSF55031">
    <property type="entry name" value="Bacterial exopeptidase dimerisation domain"/>
    <property type="match status" value="1"/>
</dbReference>
<dbReference type="InterPro" id="IPR036264">
    <property type="entry name" value="Bact_exopeptidase_dim_dom"/>
</dbReference>
<dbReference type="Pfam" id="PF07687">
    <property type="entry name" value="M20_dimer"/>
    <property type="match status" value="1"/>
</dbReference>